<proteinExistence type="predicted"/>
<comment type="cofactor">
    <cofactor evidence="1">
        <name>FAD</name>
        <dbReference type="ChEBI" id="CHEBI:57692"/>
    </cofactor>
</comment>
<dbReference type="PRINTS" id="PR00411">
    <property type="entry name" value="PNDRDTASEI"/>
</dbReference>
<evidence type="ECO:0000313" key="8">
    <source>
        <dbReference type="Proteomes" id="UP000650628"/>
    </source>
</evidence>
<accession>A0A8J3TH79</accession>
<dbReference type="Pfam" id="PF14759">
    <property type="entry name" value="Reductase_C"/>
    <property type="match status" value="1"/>
</dbReference>
<dbReference type="SUPFAM" id="SSF55424">
    <property type="entry name" value="FAD/NAD-linked reductases, dimerisation (C-terminal) domain"/>
    <property type="match status" value="1"/>
</dbReference>
<dbReference type="Proteomes" id="UP000650628">
    <property type="component" value="Unassembled WGS sequence"/>
</dbReference>
<dbReference type="InterPro" id="IPR023753">
    <property type="entry name" value="FAD/NAD-binding_dom"/>
</dbReference>
<sequence length="418" mass="44280">MPIFVIIGAGLAGAKAAETLRAEGFTGDIVLVGSERERPYERPPLSKGYLQGSTELTKVYVHDPEWYDAQGVDLRLGTTATSIDPRARMVTLTTGEGQDVVAPQPYDKLLIATGASPRPLRVEGADLGGVHYLRTVADSQALRNTFARGGDVVIVGAGWIGLETAAAARQAGCAVTVVEPDPTPLHRTFGPAVGEIFASLHRAHGVEFRLRASVQALRGTSDVREVVTSEGEVLPATDVVVGIGASPNVEIGRTAGLEIADGIVVDASLRTSDPDIYAAGDVAEAVNPLLGRRIRVEHWANALNGGPAAARAMLGQAVVYDRVPYFFTDQFDLGMEFSGDVAGHDQVVYRGDPAIHAAVTPEFLVFWVEQGRVLAGMNVNVWDVTEEIQALVRAGQAGRAVDLGRLADPKIPLGDLLN</sequence>
<organism evidence="7 8">
    <name type="scientific">Planotetraspora mira</name>
    <dbReference type="NCBI Taxonomy" id="58121"/>
    <lineage>
        <taxon>Bacteria</taxon>
        <taxon>Bacillati</taxon>
        <taxon>Actinomycetota</taxon>
        <taxon>Actinomycetes</taxon>
        <taxon>Streptosporangiales</taxon>
        <taxon>Streptosporangiaceae</taxon>
        <taxon>Planotetraspora</taxon>
    </lineage>
</organism>
<dbReference type="InterPro" id="IPR028202">
    <property type="entry name" value="Reductase_C"/>
</dbReference>
<dbReference type="PRINTS" id="PR00368">
    <property type="entry name" value="FADPNR"/>
</dbReference>
<keyword evidence="3" id="KW-0274">FAD</keyword>
<dbReference type="RefSeq" id="WP_203951159.1">
    <property type="nucleotide sequence ID" value="NZ_BOOO01000002.1"/>
</dbReference>
<evidence type="ECO:0000256" key="4">
    <source>
        <dbReference type="ARBA" id="ARBA00023002"/>
    </source>
</evidence>
<keyword evidence="8" id="KW-1185">Reference proteome</keyword>
<dbReference type="EMBL" id="BOOO01000002">
    <property type="protein sequence ID" value="GII27070.1"/>
    <property type="molecule type" value="Genomic_DNA"/>
</dbReference>
<evidence type="ECO:0000313" key="7">
    <source>
        <dbReference type="EMBL" id="GII27070.1"/>
    </source>
</evidence>
<feature type="domain" description="Reductase C-terminal" evidence="6">
    <location>
        <begin position="325"/>
        <end position="416"/>
    </location>
</feature>
<evidence type="ECO:0000256" key="1">
    <source>
        <dbReference type="ARBA" id="ARBA00001974"/>
    </source>
</evidence>
<evidence type="ECO:0000259" key="5">
    <source>
        <dbReference type="Pfam" id="PF07992"/>
    </source>
</evidence>
<dbReference type="InterPro" id="IPR016156">
    <property type="entry name" value="FAD/NAD-linked_Rdtase_dimer_sf"/>
</dbReference>
<evidence type="ECO:0000256" key="3">
    <source>
        <dbReference type="ARBA" id="ARBA00022827"/>
    </source>
</evidence>
<dbReference type="PANTHER" id="PTHR43557">
    <property type="entry name" value="APOPTOSIS-INDUCING FACTOR 1"/>
    <property type="match status" value="1"/>
</dbReference>
<dbReference type="GO" id="GO:0016651">
    <property type="term" value="F:oxidoreductase activity, acting on NAD(P)H"/>
    <property type="evidence" value="ECO:0007669"/>
    <property type="project" value="TreeGrafter"/>
</dbReference>
<keyword evidence="2" id="KW-0285">Flavoprotein</keyword>
<reference evidence="7 8" key="1">
    <citation type="submission" date="2021-01" db="EMBL/GenBank/DDBJ databases">
        <title>Whole genome shotgun sequence of Planotetraspora mira NBRC 15435.</title>
        <authorList>
            <person name="Komaki H."/>
            <person name="Tamura T."/>
        </authorList>
    </citation>
    <scope>NUCLEOTIDE SEQUENCE [LARGE SCALE GENOMIC DNA]</scope>
    <source>
        <strain evidence="7 8">NBRC 15435</strain>
    </source>
</reference>
<dbReference type="GO" id="GO:0005737">
    <property type="term" value="C:cytoplasm"/>
    <property type="evidence" value="ECO:0007669"/>
    <property type="project" value="TreeGrafter"/>
</dbReference>
<dbReference type="Gene3D" id="3.50.50.60">
    <property type="entry name" value="FAD/NAD(P)-binding domain"/>
    <property type="match status" value="2"/>
</dbReference>
<name>A0A8J3TH79_9ACTN</name>
<protein>
    <submittedName>
        <fullName evidence="7">Ferredoxin</fullName>
    </submittedName>
</protein>
<dbReference type="InterPro" id="IPR036188">
    <property type="entry name" value="FAD/NAD-bd_sf"/>
</dbReference>
<dbReference type="Gene3D" id="3.30.390.30">
    <property type="match status" value="1"/>
</dbReference>
<dbReference type="AlphaFoldDB" id="A0A8J3TH79"/>
<dbReference type="InterPro" id="IPR050446">
    <property type="entry name" value="FAD-oxidoreductase/Apoptosis"/>
</dbReference>
<feature type="domain" description="FAD/NAD(P)-binding" evidence="5">
    <location>
        <begin position="5"/>
        <end position="305"/>
    </location>
</feature>
<dbReference type="SUPFAM" id="SSF51905">
    <property type="entry name" value="FAD/NAD(P)-binding domain"/>
    <property type="match status" value="2"/>
</dbReference>
<evidence type="ECO:0000256" key="2">
    <source>
        <dbReference type="ARBA" id="ARBA00022630"/>
    </source>
</evidence>
<dbReference type="PANTHER" id="PTHR43557:SF2">
    <property type="entry name" value="RIESKE DOMAIN-CONTAINING PROTEIN-RELATED"/>
    <property type="match status" value="1"/>
</dbReference>
<keyword evidence="4" id="KW-0560">Oxidoreductase</keyword>
<evidence type="ECO:0000259" key="6">
    <source>
        <dbReference type="Pfam" id="PF14759"/>
    </source>
</evidence>
<gene>
    <name evidence="7" type="ORF">Pmi06nite_05120</name>
</gene>
<comment type="caution">
    <text evidence="7">The sequence shown here is derived from an EMBL/GenBank/DDBJ whole genome shotgun (WGS) entry which is preliminary data.</text>
</comment>
<dbReference type="Pfam" id="PF07992">
    <property type="entry name" value="Pyr_redox_2"/>
    <property type="match status" value="1"/>
</dbReference>